<feature type="repeat" description="ANK" evidence="3">
    <location>
        <begin position="43"/>
        <end position="75"/>
    </location>
</feature>
<dbReference type="PROSITE" id="PS50297">
    <property type="entry name" value="ANK_REP_REGION"/>
    <property type="match status" value="2"/>
</dbReference>
<gene>
    <name evidence="5" type="ORF">CKAH01_05816</name>
</gene>
<evidence type="ECO:0000256" key="1">
    <source>
        <dbReference type="ARBA" id="ARBA00022737"/>
    </source>
</evidence>
<dbReference type="AlphaFoldDB" id="A0AAE0D565"/>
<dbReference type="SMART" id="SM00248">
    <property type="entry name" value="ANK"/>
    <property type="match status" value="4"/>
</dbReference>
<dbReference type="Pfam" id="PF12796">
    <property type="entry name" value="Ank_2"/>
    <property type="match status" value="1"/>
</dbReference>
<evidence type="ECO:0000313" key="5">
    <source>
        <dbReference type="EMBL" id="KAK2756295.1"/>
    </source>
</evidence>
<comment type="caution">
    <text evidence="5">The sequence shown here is derived from an EMBL/GenBank/DDBJ whole genome shotgun (WGS) entry which is preliminary data.</text>
</comment>
<name>A0AAE0D565_COLKA</name>
<protein>
    <recommendedName>
        <fullName evidence="7">Ankyrin repeat protein</fullName>
    </recommendedName>
</protein>
<evidence type="ECO:0000256" key="3">
    <source>
        <dbReference type="PROSITE-ProRule" id="PRU00023"/>
    </source>
</evidence>
<organism evidence="5 6">
    <name type="scientific">Colletotrichum kahawae</name>
    <name type="common">Coffee berry disease fungus</name>
    <dbReference type="NCBI Taxonomy" id="34407"/>
    <lineage>
        <taxon>Eukaryota</taxon>
        <taxon>Fungi</taxon>
        <taxon>Dikarya</taxon>
        <taxon>Ascomycota</taxon>
        <taxon>Pezizomycotina</taxon>
        <taxon>Sordariomycetes</taxon>
        <taxon>Hypocreomycetidae</taxon>
        <taxon>Glomerellales</taxon>
        <taxon>Glomerellaceae</taxon>
        <taxon>Colletotrichum</taxon>
        <taxon>Colletotrichum gloeosporioides species complex</taxon>
    </lineage>
</organism>
<dbReference type="InterPro" id="IPR036770">
    <property type="entry name" value="Ankyrin_rpt-contain_sf"/>
</dbReference>
<keyword evidence="6" id="KW-1185">Reference proteome</keyword>
<evidence type="ECO:0000256" key="2">
    <source>
        <dbReference type="ARBA" id="ARBA00023043"/>
    </source>
</evidence>
<dbReference type="PROSITE" id="PS50088">
    <property type="entry name" value="ANK_REPEAT"/>
    <property type="match status" value="3"/>
</dbReference>
<dbReference type="SUPFAM" id="SSF48403">
    <property type="entry name" value="Ankyrin repeat"/>
    <property type="match status" value="1"/>
</dbReference>
<sequence length="274" mass="29836">MLPCGLVFEGPLTAAVRSNAIDAVKSLLDGNHCANEDNSLVRNGRRPLQMAVECGYLDLIKLLLDAGADINALAAQSHGATALQLAAIKGYLGVAKMLVDRGADVNAPGATDEGGRTALEGAAEHGRIDTVMYLLSQEVETNDKGRLSYLRAIRYAELEGHMVVAKLFKTWREWTADNDELWDDKHDLSRVDCEWFDKGDWEYQSDSELESESPLSEEAHDGDGIQDLDLDDVPIGAAHMHEISVTASARGGILAELEDLEMMTSDTFAFWSGV</sequence>
<keyword evidence="1" id="KW-0677">Repeat</keyword>
<evidence type="ECO:0000313" key="6">
    <source>
        <dbReference type="Proteomes" id="UP001281614"/>
    </source>
</evidence>
<dbReference type="InterPro" id="IPR050776">
    <property type="entry name" value="Ank_Repeat/CDKN_Inhibitor"/>
</dbReference>
<dbReference type="Proteomes" id="UP001281614">
    <property type="component" value="Unassembled WGS sequence"/>
</dbReference>
<proteinExistence type="predicted"/>
<evidence type="ECO:0008006" key="7">
    <source>
        <dbReference type="Google" id="ProtNLM"/>
    </source>
</evidence>
<accession>A0AAE0D565</accession>
<feature type="repeat" description="ANK" evidence="3">
    <location>
        <begin position="114"/>
        <end position="146"/>
    </location>
</feature>
<feature type="repeat" description="ANK" evidence="3">
    <location>
        <begin position="78"/>
        <end position="110"/>
    </location>
</feature>
<dbReference type="PRINTS" id="PR01415">
    <property type="entry name" value="ANKYRIN"/>
</dbReference>
<dbReference type="PANTHER" id="PTHR24201">
    <property type="entry name" value="ANK_REP_REGION DOMAIN-CONTAINING PROTEIN"/>
    <property type="match status" value="1"/>
</dbReference>
<dbReference type="InterPro" id="IPR002110">
    <property type="entry name" value="Ankyrin_rpt"/>
</dbReference>
<dbReference type="EMBL" id="VYYT01000211">
    <property type="protein sequence ID" value="KAK2756295.1"/>
    <property type="molecule type" value="Genomic_DNA"/>
</dbReference>
<dbReference type="Gene3D" id="1.25.40.20">
    <property type="entry name" value="Ankyrin repeat-containing domain"/>
    <property type="match status" value="1"/>
</dbReference>
<reference evidence="5" key="1">
    <citation type="submission" date="2023-02" db="EMBL/GenBank/DDBJ databases">
        <title>Colletotrichum kahawae CIFC_Que2 genome sequencing and assembly.</title>
        <authorList>
            <person name="Baroncelli R."/>
        </authorList>
    </citation>
    <scope>NUCLEOTIDE SEQUENCE</scope>
    <source>
        <strain evidence="5">CIFC_Que2</strain>
    </source>
</reference>
<evidence type="ECO:0000256" key="4">
    <source>
        <dbReference type="SAM" id="MobiDB-lite"/>
    </source>
</evidence>
<keyword evidence="2 3" id="KW-0040">ANK repeat</keyword>
<feature type="region of interest" description="Disordered" evidence="4">
    <location>
        <begin position="206"/>
        <end position="227"/>
    </location>
</feature>